<dbReference type="InterPro" id="IPR002469">
    <property type="entry name" value="Peptidase_S9B_N"/>
</dbReference>
<dbReference type="SUPFAM" id="SSF82171">
    <property type="entry name" value="DPP6 N-terminal domain-like"/>
    <property type="match status" value="1"/>
</dbReference>
<evidence type="ECO:0000313" key="6">
    <source>
        <dbReference type="EMBL" id="GFG35181.1"/>
    </source>
</evidence>
<dbReference type="InParanoid" id="A0A6L2PRD2"/>
<dbReference type="EMBL" id="BLKM01005720">
    <property type="protein sequence ID" value="GFG35181.1"/>
    <property type="molecule type" value="Genomic_DNA"/>
</dbReference>
<protein>
    <recommendedName>
        <fullName evidence="3">Venom dipeptidyl peptidase 4</fullName>
    </recommendedName>
</protein>
<dbReference type="Pfam" id="PF00326">
    <property type="entry name" value="Peptidase_S9"/>
    <property type="match status" value="1"/>
</dbReference>
<dbReference type="GO" id="GO:0008236">
    <property type="term" value="F:serine-type peptidase activity"/>
    <property type="evidence" value="ECO:0007669"/>
    <property type="project" value="InterPro"/>
</dbReference>
<dbReference type="Gene3D" id="2.140.10.30">
    <property type="entry name" value="Dipeptidylpeptidase IV, N-terminal domain"/>
    <property type="match status" value="1"/>
</dbReference>
<accession>A0A6L2PRD2</accession>
<gene>
    <name evidence="6" type="ORF">Cfor_11675</name>
</gene>
<comment type="similarity">
    <text evidence="1">Belongs to the peptidase S9B family. DPPIV subfamily.</text>
</comment>
<dbReference type="InterPro" id="IPR001375">
    <property type="entry name" value="Peptidase_S9_cat"/>
</dbReference>
<evidence type="ECO:0000256" key="1">
    <source>
        <dbReference type="ARBA" id="ARBA00010036"/>
    </source>
</evidence>
<dbReference type="FunFam" id="3.40.50.1820:FF:000003">
    <property type="entry name" value="Dipeptidyl peptidase 4"/>
    <property type="match status" value="1"/>
</dbReference>
<dbReference type="Pfam" id="PF00930">
    <property type="entry name" value="DPPIV_N"/>
    <property type="match status" value="1"/>
</dbReference>
<keyword evidence="2" id="KW-0325">Glycoprotein</keyword>
<reference evidence="7" key="1">
    <citation type="submission" date="2020-01" db="EMBL/GenBank/DDBJ databases">
        <title>Draft genome sequence of the Termite Coptotermes fromosanus.</title>
        <authorList>
            <person name="Itakura S."/>
            <person name="Yosikawa Y."/>
            <person name="Umezawa K."/>
        </authorList>
    </citation>
    <scope>NUCLEOTIDE SEQUENCE [LARGE SCALE GENOMIC DNA]</scope>
</reference>
<organism evidence="6 7">
    <name type="scientific">Coptotermes formosanus</name>
    <name type="common">Formosan subterranean termite</name>
    <dbReference type="NCBI Taxonomy" id="36987"/>
    <lineage>
        <taxon>Eukaryota</taxon>
        <taxon>Metazoa</taxon>
        <taxon>Ecdysozoa</taxon>
        <taxon>Arthropoda</taxon>
        <taxon>Hexapoda</taxon>
        <taxon>Insecta</taxon>
        <taxon>Pterygota</taxon>
        <taxon>Neoptera</taxon>
        <taxon>Polyneoptera</taxon>
        <taxon>Dictyoptera</taxon>
        <taxon>Blattodea</taxon>
        <taxon>Blattoidea</taxon>
        <taxon>Termitoidae</taxon>
        <taxon>Rhinotermitidae</taxon>
        <taxon>Coptotermes</taxon>
    </lineage>
</organism>
<dbReference type="InterPro" id="IPR050278">
    <property type="entry name" value="Serine_Prot_S9B/DPPIV"/>
</dbReference>
<sequence>MGMEHLTKTLFLVLSKLETLLKVCVLAVVWLGIDARPPVNRAQGAFGLEEVISGELSSVGFSGTWISGTQFLYTDRNTGDILKYDLLTLSSSVLVERPVLDEYRATSYELSADGLYLLIGYDLQAGFRHSTASRFVIYDLTNRSYSPVAQGDLLQLVRLAPVGNALVFVLDNDIYYRSSSSFGAEEKRVTFNGVTGIFYNEEVLGSGSALWFSPDGSYLAFATFNDTNVKTASYFHYGQPGSLESQYSETVNIRYPKPGTTNPQVSLHLVDLTDPSSGLINIPAPVDVVSNDHILYTVDWINDYEVSVIWTNRVQNLGLLQVADSIPDGISGLFHWYNPVSCTQPLTEMSTRNISWGVNAAEKKATLINACLQVHELSETAGWLDVVPPIPDAAGGRLVTILPQDQGQGFGNYAQVTLLSPSPSIRDALATETPLTFGRSVVTYIYGWDKINDIIYYQSTPENEPSQRHVYGVAANGSSAPYCLSCGVLTLEGRACLYASASFSTDLSHLALTCSGPDPPHVSLYETGSDSPLVVWETNESLRQKIEGRDLPEILDTEVDVPEGFRAKARLWLPPGADTSGVTKYPMLVYVYAGPDSVQISDAFTLGWGAYLTTNRSIIYGLIDGRGSGLKGDKMKFSVYRRLGTVEIYDQIAVTAALLDNFPFIDSTRTAIWGWSYGGYATAMTLARDTARIFKCGVSVAPVTSWIYYDSIYTERYMGLPTPEDNQQGYNDSDVTRLVEGFRGKQFYLLHGNADDNVHYLQAMVLSRALELSNILFRQQSYPDENHSLRSVLLHVYGSMDQFWAQCFDLDQFSSY</sequence>
<proteinExistence type="inferred from homology"/>
<evidence type="ECO:0000256" key="3">
    <source>
        <dbReference type="ARBA" id="ARBA00072929"/>
    </source>
</evidence>
<dbReference type="GO" id="GO:0005886">
    <property type="term" value="C:plasma membrane"/>
    <property type="evidence" value="ECO:0007669"/>
    <property type="project" value="TreeGrafter"/>
</dbReference>
<evidence type="ECO:0000313" key="7">
    <source>
        <dbReference type="Proteomes" id="UP000502823"/>
    </source>
</evidence>
<feature type="domain" description="Peptidase S9 prolyl oligopeptidase catalytic" evidence="4">
    <location>
        <begin position="607"/>
        <end position="809"/>
    </location>
</feature>
<dbReference type="Proteomes" id="UP000502823">
    <property type="component" value="Unassembled WGS sequence"/>
</dbReference>
<dbReference type="InterPro" id="IPR029058">
    <property type="entry name" value="AB_hydrolase_fold"/>
</dbReference>
<keyword evidence="7" id="KW-1185">Reference proteome</keyword>
<evidence type="ECO:0000256" key="2">
    <source>
        <dbReference type="ARBA" id="ARBA00023180"/>
    </source>
</evidence>
<dbReference type="AlphaFoldDB" id="A0A6L2PRD2"/>
<dbReference type="PANTHER" id="PTHR11731">
    <property type="entry name" value="PROTEASE FAMILY S9B,C DIPEPTIDYL-PEPTIDASE IV-RELATED"/>
    <property type="match status" value="1"/>
</dbReference>
<evidence type="ECO:0000259" key="4">
    <source>
        <dbReference type="Pfam" id="PF00326"/>
    </source>
</evidence>
<dbReference type="GO" id="GO:0008239">
    <property type="term" value="F:dipeptidyl-peptidase activity"/>
    <property type="evidence" value="ECO:0007669"/>
    <property type="project" value="TreeGrafter"/>
</dbReference>
<dbReference type="PANTHER" id="PTHR11731:SF154">
    <property type="entry name" value="VENOM DIPEPTIDYL PEPTIDASE 4-LIKE PROTEIN"/>
    <property type="match status" value="1"/>
</dbReference>
<feature type="domain" description="Dipeptidylpeptidase IV N-terminal" evidence="5">
    <location>
        <begin position="111"/>
        <end position="520"/>
    </location>
</feature>
<comment type="caution">
    <text evidence="6">The sequence shown here is derived from an EMBL/GenBank/DDBJ whole genome shotgun (WGS) entry which is preliminary data.</text>
</comment>
<dbReference type="OrthoDB" id="16520at2759"/>
<dbReference type="Gene3D" id="3.40.50.1820">
    <property type="entry name" value="alpha/beta hydrolase"/>
    <property type="match status" value="1"/>
</dbReference>
<name>A0A6L2PRD2_COPFO</name>
<evidence type="ECO:0000259" key="5">
    <source>
        <dbReference type="Pfam" id="PF00930"/>
    </source>
</evidence>
<dbReference type="GO" id="GO:0006508">
    <property type="term" value="P:proteolysis"/>
    <property type="evidence" value="ECO:0007669"/>
    <property type="project" value="InterPro"/>
</dbReference>
<dbReference type="SUPFAM" id="SSF53474">
    <property type="entry name" value="alpha/beta-Hydrolases"/>
    <property type="match status" value="1"/>
</dbReference>